<dbReference type="Proteomes" id="UP000217265">
    <property type="component" value="Chromosome"/>
</dbReference>
<protein>
    <submittedName>
        <fullName evidence="2">Uncharacterized protein</fullName>
    </submittedName>
</protein>
<keyword evidence="3" id="KW-1185">Reference proteome</keyword>
<feature type="compositionally biased region" description="Basic residues" evidence="1">
    <location>
        <begin position="49"/>
        <end position="62"/>
    </location>
</feature>
<proteinExistence type="predicted"/>
<organism evidence="2 3">
    <name type="scientific">Nibricoccus aquaticus</name>
    <dbReference type="NCBI Taxonomy" id="2576891"/>
    <lineage>
        <taxon>Bacteria</taxon>
        <taxon>Pseudomonadati</taxon>
        <taxon>Verrucomicrobiota</taxon>
        <taxon>Opitutia</taxon>
        <taxon>Opitutales</taxon>
        <taxon>Opitutaceae</taxon>
        <taxon>Nibricoccus</taxon>
    </lineage>
</organism>
<dbReference type="KEGG" id="vbh:CMV30_10595"/>
<gene>
    <name evidence="2" type="ORF">CMV30_10595</name>
</gene>
<accession>A0A290Q7Y9</accession>
<evidence type="ECO:0000313" key="3">
    <source>
        <dbReference type="Proteomes" id="UP000217265"/>
    </source>
</evidence>
<reference evidence="2 3" key="1">
    <citation type="submission" date="2017-09" db="EMBL/GenBank/DDBJ databases">
        <title>Complete genome sequence of Verrucomicrobial strain HZ-65, isolated from freshwater.</title>
        <authorList>
            <person name="Choi A."/>
        </authorList>
    </citation>
    <scope>NUCLEOTIDE SEQUENCE [LARGE SCALE GENOMIC DNA]</scope>
    <source>
        <strain evidence="2 3">HZ-65</strain>
    </source>
</reference>
<dbReference type="EMBL" id="CP023344">
    <property type="protein sequence ID" value="ATC64367.1"/>
    <property type="molecule type" value="Genomic_DNA"/>
</dbReference>
<feature type="region of interest" description="Disordered" evidence="1">
    <location>
        <begin position="43"/>
        <end position="68"/>
    </location>
</feature>
<evidence type="ECO:0000256" key="1">
    <source>
        <dbReference type="SAM" id="MobiDB-lite"/>
    </source>
</evidence>
<sequence length="68" mass="7151">MAGNGHFMSDLSKLTARVEALEKAVQSLLGAVKIMETIQEGGLAGPAKKTGKSAAKKRAPKTKRVEKS</sequence>
<dbReference type="AlphaFoldDB" id="A0A290Q7Y9"/>
<name>A0A290Q7Y9_9BACT</name>
<evidence type="ECO:0000313" key="2">
    <source>
        <dbReference type="EMBL" id="ATC64367.1"/>
    </source>
</evidence>